<dbReference type="AlphaFoldDB" id="A0A165R934"/>
<evidence type="ECO:0000313" key="1">
    <source>
        <dbReference type="EMBL" id="KZE79812.1"/>
    </source>
</evidence>
<dbReference type="Proteomes" id="UP000076630">
    <property type="component" value="Unassembled WGS sequence"/>
</dbReference>
<dbReference type="OrthoDB" id="68731at2"/>
<sequence>MNIEDIKGVRTQFEYYRTLADKTILILSQDELNHKVSDESNSIAMIMRHITGNLLSRFTNFFTEDGDKPWRNRDDEFQDGIYDKHELITNWDKAWNVLFQTLDSITEENINTVVKIRNQDHTVAEALYRQLAHYPYHIGQIVFIGKMIRNTEWQSLSIPKNMSKEYNKEVYNYTK</sequence>
<gene>
    <name evidence="1" type="ORF">AV926_11615</name>
</gene>
<dbReference type="SUPFAM" id="SSF109854">
    <property type="entry name" value="DinB/YfiT-like putative metalloenzymes"/>
    <property type="match status" value="1"/>
</dbReference>
<name>A0A165R934_9FLAO</name>
<dbReference type="RefSeq" id="WP_038986127.1">
    <property type="nucleotide sequence ID" value="NZ_JWJO01000021.1"/>
</dbReference>
<dbReference type="EMBL" id="LQNU01000059">
    <property type="protein sequence ID" value="KZE79812.1"/>
    <property type="molecule type" value="Genomic_DNA"/>
</dbReference>
<comment type="caution">
    <text evidence="1">The sequence shown here is derived from an EMBL/GenBank/DDBJ whole genome shotgun (WGS) entry which is preliminary data.</text>
</comment>
<dbReference type="Pfam" id="PF07609">
    <property type="entry name" value="DUF1572"/>
    <property type="match status" value="1"/>
</dbReference>
<reference evidence="1 2" key="1">
    <citation type="submission" date="2016-01" db="EMBL/GenBank/DDBJ databases">
        <title>Whole genome sequencing of Myroides marinus L41.</title>
        <authorList>
            <person name="Hong K.W."/>
        </authorList>
    </citation>
    <scope>NUCLEOTIDE SEQUENCE [LARGE SCALE GENOMIC DNA]</scope>
    <source>
        <strain evidence="1 2">L41</strain>
    </source>
</reference>
<keyword evidence="2" id="KW-1185">Reference proteome</keyword>
<evidence type="ECO:0008006" key="3">
    <source>
        <dbReference type="Google" id="ProtNLM"/>
    </source>
</evidence>
<evidence type="ECO:0000313" key="2">
    <source>
        <dbReference type="Proteomes" id="UP000076630"/>
    </source>
</evidence>
<protein>
    <recommendedName>
        <fullName evidence="3">DUF1572 domain-containing protein</fullName>
    </recommendedName>
</protein>
<dbReference type="Gene3D" id="1.20.120.450">
    <property type="entry name" value="dinb family like domain"/>
    <property type="match status" value="1"/>
</dbReference>
<dbReference type="InterPro" id="IPR011466">
    <property type="entry name" value="DUF1572"/>
</dbReference>
<accession>A0A165R934</accession>
<proteinExistence type="predicted"/>
<organism evidence="1 2">
    <name type="scientific">Myroides marinus</name>
    <dbReference type="NCBI Taxonomy" id="703342"/>
    <lineage>
        <taxon>Bacteria</taxon>
        <taxon>Pseudomonadati</taxon>
        <taxon>Bacteroidota</taxon>
        <taxon>Flavobacteriia</taxon>
        <taxon>Flavobacteriales</taxon>
        <taxon>Flavobacteriaceae</taxon>
        <taxon>Myroides</taxon>
    </lineage>
</organism>
<dbReference type="InterPro" id="IPR034660">
    <property type="entry name" value="DinB/YfiT-like"/>
</dbReference>